<proteinExistence type="predicted"/>
<organism evidence="1 2">
    <name type="scientific">Anas platyrhynchos</name>
    <name type="common">Mallard</name>
    <name type="synonym">Anas boschas</name>
    <dbReference type="NCBI Taxonomy" id="8839"/>
    <lineage>
        <taxon>Eukaryota</taxon>
        <taxon>Metazoa</taxon>
        <taxon>Chordata</taxon>
        <taxon>Craniata</taxon>
        <taxon>Vertebrata</taxon>
        <taxon>Euteleostomi</taxon>
        <taxon>Archelosauria</taxon>
        <taxon>Archosauria</taxon>
        <taxon>Dinosauria</taxon>
        <taxon>Saurischia</taxon>
        <taxon>Theropoda</taxon>
        <taxon>Coelurosauria</taxon>
        <taxon>Aves</taxon>
        <taxon>Neognathae</taxon>
        <taxon>Galloanserae</taxon>
        <taxon>Anseriformes</taxon>
        <taxon>Anatidae</taxon>
        <taxon>Anatinae</taxon>
        <taxon>Anas</taxon>
    </lineage>
</organism>
<sequence length="379" mass="42216">MGMKTSTAMLEPSPAIRMRADTVKIGCWLQGRYSDAVMLDGKCHLMGAQGCCSPAQHVAEQLLSDHFQIPQQQNCLSGAEQLHPGLFLQAKAAQTFVLNANHPRELAWSFSTLEKIPCSNSSLQQGFPPGSHSSPQLLNRSVLDLFLFPRGKNETVRRVSNPTRFAKKYFSTNTCLAQEFNTCQRSILVAFQHQETHLGGLGSSNKSISPLEAIMAAVGYTDWGVSFGYLAAPSSFAVESVVHLKKKHFFQRKTKIYAKLQMMSDKQVTAAFLTDAFPPALVQISRMDARTLFWQPWDISIGWALKWVLPAPSFEPGSQEQRVESEHFQDGNIAKYCRELSQGFYPAGTMHQCAEGMLSQVCTYSVEKHELARRVLAFS</sequence>
<gene>
    <name evidence="1" type="ORF">Anapl_03994</name>
</gene>
<evidence type="ECO:0000313" key="1">
    <source>
        <dbReference type="EMBL" id="EOB01303.1"/>
    </source>
</evidence>
<dbReference type="Proteomes" id="UP000296049">
    <property type="component" value="Unassembled WGS sequence"/>
</dbReference>
<protein>
    <submittedName>
        <fullName evidence="1">Uncharacterized protein</fullName>
    </submittedName>
</protein>
<keyword evidence="2" id="KW-1185">Reference proteome</keyword>
<accession>R0LLM4</accession>
<name>R0LLM4_ANAPL</name>
<evidence type="ECO:0000313" key="2">
    <source>
        <dbReference type="Proteomes" id="UP000296049"/>
    </source>
</evidence>
<dbReference type="AlphaFoldDB" id="R0LLM4"/>
<dbReference type="EMBL" id="KB743106">
    <property type="protein sequence ID" value="EOB01303.1"/>
    <property type="molecule type" value="Genomic_DNA"/>
</dbReference>
<reference evidence="2" key="1">
    <citation type="journal article" date="2013" name="Nat. Genet.">
        <title>The duck genome and transcriptome provide insight into an avian influenza virus reservoir species.</title>
        <authorList>
            <person name="Huang Y."/>
            <person name="Li Y."/>
            <person name="Burt D.W."/>
            <person name="Chen H."/>
            <person name="Zhang Y."/>
            <person name="Qian W."/>
            <person name="Kim H."/>
            <person name="Gan S."/>
            <person name="Zhao Y."/>
            <person name="Li J."/>
            <person name="Yi K."/>
            <person name="Feng H."/>
            <person name="Zhu P."/>
            <person name="Li B."/>
            <person name="Liu Q."/>
            <person name="Fairley S."/>
            <person name="Magor K.E."/>
            <person name="Du Z."/>
            <person name="Hu X."/>
            <person name="Goodman L."/>
            <person name="Tafer H."/>
            <person name="Vignal A."/>
            <person name="Lee T."/>
            <person name="Kim K.W."/>
            <person name="Sheng Z."/>
            <person name="An Y."/>
            <person name="Searle S."/>
            <person name="Herrero J."/>
            <person name="Groenen M.A."/>
            <person name="Crooijmans R.P."/>
            <person name="Faraut T."/>
            <person name="Cai Q."/>
            <person name="Webster R.G."/>
            <person name="Aldridge J.R."/>
            <person name="Warren W.C."/>
            <person name="Bartschat S."/>
            <person name="Kehr S."/>
            <person name="Marz M."/>
            <person name="Stadler P.F."/>
            <person name="Smith J."/>
            <person name="Kraus R.H."/>
            <person name="Zhao Y."/>
            <person name="Ren L."/>
            <person name="Fei J."/>
            <person name="Morisson M."/>
            <person name="Kaiser P."/>
            <person name="Griffin D.K."/>
            <person name="Rao M."/>
            <person name="Pitel F."/>
            <person name="Wang J."/>
            <person name="Li N."/>
        </authorList>
    </citation>
    <scope>NUCLEOTIDE SEQUENCE [LARGE SCALE GENOMIC DNA]</scope>
</reference>